<keyword evidence="1" id="KW-0238">DNA-binding</keyword>
<dbReference type="RefSeq" id="WP_041967162.1">
    <property type="nucleotide sequence ID" value="NZ_BASE01000084.1"/>
</dbReference>
<evidence type="ECO:0000259" key="2">
    <source>
        <dbReference type="PROSITE" id="PS50943"/>
    </source>
</evidence>
<proteinExistence type="predicted"/>
<accession>A0A0A8X6C0</accession>
<evidence type="ECO:0000313" key="3">
    <source>
        <dbReference type="EMBL" id="GAM15510.1"/>
    </source>
</evidence>
<reference evidence="3 4" key="1">
    <citation type="submission" date="2013-06" db="EMBL/GenBank/DDBJ databases">
        <title>Whole genome shotgun sequence of Bacillus selenatarsenatis SF-1.</title>
        <authorList>
            <person name="Kuroda M."/>
            <person name="Sei K."/>
            <person name="Yamashita M."/>
            <person name="Ike M."/>
        </authorList>
    </citation>
    <scope>NUCLEOTIDE SEQUENCE [LARGE SCALE GENOMIC DNA]</scope>
    <source>
        <strain evidence="3 4">SF-1</strain>
    </source>
</reference>
<gene>
    <name evidence="3" type="ORF">SAMD00020551_3667</name>
</gene>
<comment type="caution">
    <text evidence="3">The sequence shown here is derived from an EMBL/GenBank/DDBJ whole genome shotgun (WGS) entry which is preliminary data.</text>
</comment>
<dbReference type="InterPro" id="IPR001387">
    <property type="entry name" value="Cro/C1-type_HTH"/>
</dbReference>
<dbReference type="PANTHER" id="PTHR46558">
    <property type="entry name" value="TRACRIPTIONAL REGULATORY PROTEIN-RELATED-RELATED"/>
    <property type="match status" value="1"/>
</dbReference>
<dbReference type="GO" id="GO:0003677">
    <property type="term" value="F:DNA binding"/>
    <property type="evidence" value="ECO:0007669"/>
    <property type="project" value="UniProtKB-KW"/>
</dbReference>
<dbReference type="SUPFAM" id="SSF47413">
    <property type="entry name" value="lambda repressor-like DNA-binding domains"/>
    <property type="match status" value="1"/>
</dbReference>
<dbReference type="SMART" id="SM00530">
    <property type="entry name" value="HTH_XRE"/>
    <property type="match status" value="1"/>
</dbReference>
<dbReference type="STRING" id="1321606.SAMD00020551_3667"/>
<dbReference type="PANTHER" id="PTHR46558:SF4">
    <property type="entry name" value="DNA-BIDING PHAGE PROTEIN"/>
    <property type="match status" value="1"/>
</dbReference>
<dbReference type="EMBL" id="BASE01000084">
    <property type="protein sequence ID" value="GAM15510.1"/>
    <property type="molecule type" value="Genomic_DNA"/>
</dbReference>
<organism evidence="3 4">
    <name type="scientific">Mesobacillus selenatarsenatis (strain DSM 18680 / JCM 14380 / FERM P-15431 / SF-1)</name>
    <dbReference type="NCBI Taxonomy" id="1321606"/>
    <lineage>
        <taxon>Bacteria</taxon>
        <taxon>Bacillati</taxon>
        <taxon>Bacillota</taxon>
        <taxon>Bacilli</taxon>
        <taxon>Bacillales</taxon>
        <taxon>Bacillaceae</taxon>
        <taxon>Mesobacillus</taxon>
    </lineage>
</organism>
<evidence type="ECO:0000256" key="1">
    <source>
        <dbReference type="ARBA" id="ARBA00023125"/>
    </source>
</evidence>
<dbReference type="CDD" id="cd00093">
    <property type="entry name" value="HTH_XRE"/>
    <property type="match status" value="1"/>
</dbReference>
<keyword evidence="4" id="KW-1185">Reference proteome</keyword>
<dbReference type="InterPro" id="IPR010982">
    <property type="entry name" value="Lambda_DNA-bd_dom_sf"/>
</dbReference>
<protein>
    <recommendedName>
        <fullName evidence="2">HTH cro/C1-type domain-containing protein</fullName>
    </recommendedName>
</protein>
<dbReference type="Proteomes" id="UP000031014">
    <property type="component" value="Unassembled WGS sequence"/>
</dbReference>
<dbReference type="Gene3D" id="1.10.260.40">
    <property type="entry name" value="lambda repressor-like DNA-binding domains"/>
    <property type="match status" value="1"/>
</dbReference>
<sequence>MTAIGQNIKTCRERVGISQEELALKIRVGTRTIQRYESGEQTPKSQTILKISTALDVPASELMGDIYYAAPPELDQRPSSL</sequence>
<feature type="domain" description="HTH cro/C1-type" evidence="2">
    <location>
        <begin position="8"/>
        <end position="62"/>
    </location>
</feature>
<name>A0A0A8X6C0_MESS1</name>
<dbReference type="Pfam" id="PF01381">
    <property type="entry name" value="HTH_3"/>
    <property type="match status" value="1"/>
</dbReference>
<evidence type="ECO:0000313" key="4">
    <source>
        <dbReference type="Proteomes" id="UP000031014"/>
    </source>
</evidence>
<dbReference type="PROSITE" id="PS50943">
    <property type="entry name" value="HTH_CROC1"/>
    <property type="match status" value="1"/>
</dbReference>
<dbReference type="AlphaFoldDB" id="A0A0A8X6C0"/>
<dbReference type="OrthoDB" id="2168837at2"/>